<dbReference type="PANTHER" id="PTHR30419:SF8">
    <property type="entry name" value="NITROGEN ASSIMILATION TRANSCRIPTIONAL ACTIVATOR-RELATED"/>
    <property type="match status" value="1"/>
</dbReference>
<evidence type="ECO:0000313" key="6">
    <source>
        <dbReference type="EMBL" id="PAX06786.1"/>
    </source>
</evidence>
<dbReference type="SUPFAM" id="SSF46785">
    <property type="entry name" value="Winged helix' DNA-binding domain"/>
    <property type="match status" value="1"/>
</dbReference>
<dbReference type="GO" id="GO:0005829">
    <property type="term" value="C:cytosol"/>
    <property type="evidence" value="ECO:0007669"/>
    <property type="project" value="TreeGrafter"/>
</dbReference>
<reference evidence="7" key="1">
    <citation type="submission" date="2017-09" db="EMBL/GenBank/DDBJ databases">
        <authorList>
            <person name="Feng G."/>
            <person name="Zhu H."/>
        </authorList>
    </citation>
    <scope>NUCLEOTIDE SEQUENCE [LARGE SCALE GENOMIC DNA]</scope>
    <source>
        <strain evidence="7">1PNM-20</strain>
    </source>
</reference>
<dbReference type="PROSITE" id="PS50931">
    <property type="entry name" value="HTH_LYSR"/>
    <property type="match status" value="1"/>
</dbReference>
<dbReference type="GO" id="GO:0003700">
    <property type="term" value="F:DNA-binding transcription factor activity"/>
    <property type="evidence" value="ECO:0007669"/>
    <property type="project" value="InterPro"/>
</dbReference>
<dbReference type="InterPro" id="IPR036388">
    <property type="entry name" value="WH-like_DNA-bd_sf"/>
</dbReference>
<comment type="similarity">
    <text evidence="1">Belongs to the LysR transcriptional regulatory family.</text>
</comment>
<dbReference type="Pfam" id="PF03466">
    <property type="entry name" value="LysR_substrate"/>
    <property type="match status" value="1"/>
</dbReference>
<dbReference type="EMBL" id="NSLI01000005">
    <property type="protein sequence ID" value="PAX06786.1"/>
    <property type="molecule type" value="Genomic_DNA"/>
</dbReference>
<comment type="caution">
    <text evidence="6">The sequence shown here is derived from an EMBL/GenBank/DDBJ whole genome shotgun (WGS) entry which is preliminary data.</text>
</comment>
<protein>
    <recommendedName>
        <fullName evidence="5">HTH lysR-type domain-containing protein</fullName>
    </recommendedName>
</protein>
<dbReference type="InterPro" id="IPR005119">
    <property type="entry name" value="LysR_subst-bd"/>
</dbReference>
<keyword evidence="2" id="KW-0805">Transcription regulation</keyword>
<evidence type="ECO:0000259" key="5">
    <source>
        <dbReference type="PROSITE" id="PS50931"/>
    </source>
</evidence>
<dbReference type="Gene3D" id="1.10.10.10">
    <property type="entry name" value="Winged helix-like DNA-binding domain superfamily/Winged helix DNA-binding domain"/>
    <property type="match status" value="1"/>
</dbReference>
<dbReference type="SUPFAM" id="SSF53850">
    <property type="entry name" value="Periplasmic binding protein-like II"/>
    <property type="match status" value="1"/>
</dbReference>
<keyword evidence="3" id="KW-0238">DNA-binding</keyword>
<dbReference type="PRINTS" id="PR00039">
    <property type="entry name" value="HTHLYSR"/>
</dbReference>
<sequence length="317" mass="34800">MLDGRASPVSIRRVELRQLRHFEEIVNASSFGQAAERLHLTQPALSKSIRNLEQSLGVQLFERHPAGVSLTEYGRVFLDYAALVNSELARATDHLAELKGRGAGVVRVGAGATVMKYLMPETVRRFLDGGEPNSISFVQDGRANLAARLRRGEIDVMIGSVGAGAADDDLHAEPVLQDVIGVVAARGHPLAGGGAVAVADLARYRWILPDSSESENDRLAGAFRRAGCKGPDVAVRVSSSLFMSQWLKDGPFLSYLPKALVTRVEEYRHLVPIETAEPIWAPVPIAVFYRRRSVMLRSTRRFVNRLKEVGAELQREI</sequence>
<gene>
    <name evidence="6" type="ORF">CKY28_16845</name>
</gene>
<dbReference type="Pfam" id="PF00126">
    <property type="entry name" value="HTH_1"/>
    <property type="match status" value="1"/>
</dbReference>
<dbReference type="AlphaFoldDB" id="A0A2A2SC02"/>
<dbReference type="Gene3D" id="3.40.190.290">
    <property type="match status" value="1"/>
</dbReference>
<keyword evidence="7" id="KW-1185">Reference proteome</keyword>
<keyword evidence="4" id="KW-0804">Transcription</keyword>
<dbReference type="InterPro" id="IPR036390">
    <property type="entry name" value="WH_DNA-bd_sf"/>
</dbReference>
<evidence type="ECO:0000256" key="2">
    <source>
        <dbReference type="ARBA" id="ARBA00023015"/>
    </source>
</evidence>
<feature type="domain" description="HTH lysR-type" evidence="5">
    <location>
        <begin position="14"/>
        <end position="71"/>
    </location>
</feature>
<organism evidence="6 7">
    <name type="scientific">Sphingomonas lenta</name>
    <dbReference type="NCBI Taxonomy" id="1141887"/>
    <lineage>
        <taxon>Bacteria</taxon>
        <taxon>Pseudomonadati</taxon>
        <taxon>Pseudomonadota</taxon>
        <taxon>Alphaproteobacteria</taxon>
        <taxon>Sphingomonadales</taxon>
        <taxon>Sphingomonadaceae</taxon>
        <taxon>Sphingomonas</taxon>
    </lineage>
</organism>
<proteinExistence type="inferred from homology"/>
<name>A0A2A2SC02_9SPHN</name>
<dbReference type="FunFam" id="1.10.10.10:FF:000001">
    <property type="entry name" value="LysR family transcriptional regulator"/>
    <property type="match status" value="1"/>
</dbReference>
<dbReference type="InterPro" id="IPR050950">
    <property type="entry name" value="HTH-type_LysR_regulators"/>
</dbReference>
<dbReference type="Proteomes" id="UP000218151">
    <property type="component" value="Unassembled WGS sequence"/>
</dbReference>
<evidence type="ECO:0000313" key="7">
    <source>
        <dbReference type="Proteomes" id="UP000218151"/>
    </source>
</evidence>
<evidence type="ECO:0000256" key="3">
    <source>
        <dbReference type="ARBA" id="ARBA00023125"/>
    </source>
</evidence>
<dbReference type="PANTHER" id="PTHR30419">
    <property type="entry name" value="HTH-TYPE TRANSCRIPTIONAL REGULATOR YBHD"/>
    <property type="match status" value="1"/>
</dbReference>
<dbReference type="OrthoDB" id="7840053at2"/>
<evidence type="ECO:0000256" key="1">
    <source>
        <dbReference type="ARBA" id="ARBA00009437"/>
    </source>
</evidence>
<dbReference type="GO" id="GO:0003677">
    <property type="term" value="F:DNA binding"/>
    <property type="evidence" value="ECO:0007669"/>
    <property type="project" value="UniProtKB-KW"/>
</dbReference>
<evidence type="ECO:0000256" key="4">
    <source>
        <dbReference type="ARBA" id="ARBA00023163"/>
    </source>
</evidence>
<dbReference type="InterPro" id="IPR000847">
    <property type="entry name" value="LysR_HTH_N"/>
</dbReference>
<accession>A0A2A2SC02</accession>